<keyword evidence="1" id="KW-0732">Signal</keyword>
<reference evidence="2 3" key="1">
    <citation type="submission" date="2020-11" db="EMBL/GenBank/DDBJ databases">
        <title>Complete genome sequence for Salinimonas sp. strain G2-b.</title>
        <authorList>
            <person name="Park S.-J."/>
        </authorList>
    </citation>
    <scope>NUCLEOTIDE SEQUENCE [LARGE SCALE GENOMIC DNA]</scope>
    <source>
        <strain evidence="2 3">G2-b</strain>
    </source>
</reference>
<gene>
    <name evidence="2" type="ORF">IT774_16925</name>
</gene>
<dbReference type="Proteomes" id="UP000595095">
    <property type="component" value="Chromosome"/>
</dbReference>
<keyword evidence="3" id="KW-1185">Reference proteome</keyword>
<evidence type="ECO:0000256" key="1">
    <source>
        <dbReference type="SAM" id="SignalP"/>
    </source>
</evidence>
<evidence type="ECO:0000313" key="3">
    <source>
        <dbReference type="Proteomes" id="UP000595095"/>
    </source>
</evidence>
<name>A0A7S9DXE5_9ALTE</name>
<dbReference type="AlphaFoldDB" id="A0A7S9DXE5"/>
<dbReference type="SUPFAM" id="SSF56935">
    <property type="entry name" value="Porins"/>
    <property type="match status" value="1"/>
</dbReference>
<dbReference type="InterPro" id="IPR010344">
    <property type="entry name" value="YbjH"/>
</dbReference>
<feature type="signal peptide" evidence="1">
    <location>
        <begin position="1"/>
        <end position="23"/>
    </location>
</feature>
<dbReference type="EMBL" id="CP064795">
    <property type="protein sequence ID" value="QPG05714.1"/>
    <property type="molecule type" value="Genomic_DNA"/>
</dbReference>
<evidence type="ECO:0000313" key="2">
    <source>
        <dbReference type="EMBL" id="QPG05714.1"/>
    </source>
</evidence>
<sequence>MFSCKPTSLSLLIASTFAATASAQQTSDTLAVKPSQMVQGGAGLIQTPTSRMRPEGELSLNYTDNDEYRFWTVSMQLFPWMEATARYTDVRTRLYSNVESFSGDQTLKDKGLDVKFRLLEESFYLPEVSVGFRDIGGTGFFESEHVSASKAWGPFDFHLGMGWGYLGTADDLTNPFCELRDSFCTRPGGFGGNGGKVDYDQFFKGPVALFGGLEYQTPWEPLTLKLEYEGNNYTQDRAGRLTQDSRWNAAAVYRWNNFDFTVNYQRGNTVGFGITYNFNMNTFSQVKIDQPPRPIVHSKPPATAADIDRAALSRGLRSEAGLVLHDVRIEDDKITVYGQQTAYRDLVEATERAGRVLADELPNTVNEYRVVETNSGLPMTTTEIDASAFKAVARYEGVESKIEDSYTRLSPTAEDLQHYDPNGVAGLGYSADFFYTQSFGGPEDFYLYQGGLILSGSYTLNENLGLFGSVRTTLFDNYDKFNYTIDKAESTLPRVRTYIREYISGSDVALDTLYTRWIDKVDDNWYAQAYGGYLETMFAGVGGEALYRPVDSNFAFGVDVNYVQQRSFENDWDLFDYKAFTGFATAYWRPDFLPDTRLSVSAGQFLAKDKGVNIDFAKRFDSGIVVGAYAAFTDASAEDYGEGSFTKGFYISVPLDLFILQPAKGSGRFPWVPISRDGGQMLNRPSQLINITAPRSPFME</sequence>
<accession>A0A7S9DXE5</accession>
<dbReference type="RefSeq" id="WP_195810798.1">
    <property type="nucleotide sequence ID" value="NZ_CP064795.1"/>
</dbReference>
<feature type="chain" id="PRO_5033064320" evidence="1">
    <location>
        <begin position="24"/>
        <end position="700"/>
    </location>
</feature>
<proteinExistence type="predicted"/>
<dbReference type="Pfam" id="PF06082">
    <property type="entry name" value="YjbH"/>
    <property type="match status" value="1"/>
</dbReference>
<protein>
    <submittedName>
        <fullName evidence="2">YjbH domain-containing protein</fullName>
    </submittedName>
</protein>
<organism evidence="2 3">
    <name type="scientific">Salinimonas marina</name>
    <dbReference type="NCBI Taxonomy" id="2785918"/>
    <lineage>
        <taxon>Bacteria</taxon>
        <taxon>Pseudomonadati</taxon>
        <taxon>Pseudomonadota</taxon>
        <taxon>Gammaproteobacteria</taxon>
        <taxon>Alteromonadales</taxon>
        <taxon>Alteromonadaceae</taxon>
        <taxon>Alteromonas/Salinimonas group</taxon>
        <taxon>Salinimonas</taxon>
    </lineage>
</organism>
<dbReference type="KEGG" id="smaa:IT774_16925"/>